<dbReference type="InterPro" id="IPR011701">
    <property type="entry name" value="MFS"/>
</dbReference>
<feature type="transmembrane region" description="Helical" evidence="6">
    <location>
        <begin position="383"/>
        <end position="408"/>
    </location>
</feature>
<keyword evidence="4 6" id="KW-0472">Membrane</keyword>
<dbReference type="GO" id="GO:0022857">
    <property type="term" value="F:transmembrane transporter activity"/>
    <property type="evidence" value="ECO:0007669"/>
    <property type="project" value="InterPro"/>
</dbReference>
<feature type="region of interest" description="Disordered" evidence="5">
    <location>
        <begin position="209"/>
        <end position="241"/>
    </location>
</feature>
<keyword evidence="8" id="KW-1185">Reference proteome</keyword>
<dbReference type="PANTHER" id="PTHR21576">
    <property type="entry name" value="UNCHARACTERIZED NODULIN-LIKE PROTEIN"/>
    <property type="match status" value="1"/>
</dbReference>
<organism evidence="7 8">
    <name type="scientific">Obba rivulosa</name>
    <dbReference type="NCBI Taxonomy" id="1052685"/>
    <lineage>
        <taxon>Eukaryota</taxon>
        <taxon>Fungi</taxon>
        <taxon>Dikarya</taxon>
        <taxon>Basidiomycota</taxon>
        <taxon>Agaricomycotina</taxon>
        <taxon>Agaricomycetes</taxon>
        <taxon>Polyporales</taxon>
        <taxon>Gelatoporiaceae</taxon>
        <taxon>Obba</taxon>
    </lineage>
</organism>
<gene>
    <name evidence="7" type="ORF">OBBRIDRAFT_25385</name>
</gene>
<evidence type="ECO:0000256" key="6">
    <source>
        <dbReference type="SAM" id="Phobius"/>
    </source>
</evidence>
<proteinExistence type="predicted"/>
<dbReference type="Gene3D" id="1.20.1250.20">
    <property type="entry name" value="MFS general substrate transporter like domains"/>
    <property type="match status" value="1"/>
</dbReference>
<reference evidence="7 8" key="1">
    <citation type="submission" date="2016-07" db="EMBL/GenBank/DDBJ databases">
        <title>Draft genome of the white-rot fungus Obba rivulosa 3A-2.</title>
        <authorList>
            <consortium name="DOE Joint Genome Institute"/>
            <person name="Miettinen O."/>
            <person name="Riley R."/>
            <person name="Acob R."/>
            <person name="Barry K."/>
            <person name="Cullen D."/>
            <person name="De Vries R."/>
            <person name="Hainaut M."/>
            <person name="Hatakka A."/>
            <person name="Henrissat B."/>
            <person name="Hilden K."/>
            <person name="Kuo R."/>
            <person name="Labutti K."/>
            <person name="Lipzen A."/>
            <person name="Makela M.R."/>
            <person name="Sandor L."/>
            <person name="Spatafora J.W."/>
            <person name="Grigoriev I.V."/>
            <person name="Hibbett D.S."/>
        </authorList>
    </citation>
    <scope>NUCLEOTIDE SEQUENCE [LARGE SCALE GENOMIC DNA]</scope>
    <source>
        <strain evidence="7 8">3A-2</strain>
    </source>
</reference>
<feature type="transmembrane region" description="Helical" evidence="6">
    <location>
        <begin position="12"/>
        <end position="36"/>
    </location>
</feature>
<dbReference type="OrthoDB" id="410267at2759"/>
<feature type="transmembrane region" description="Helical" evidence="6">
    <location>
        <begin position="146"/>
        <end position="173"/>
    </location>
</feature>
<sequence length="486" mass="51843">MTSQTLLARARLGLICVSVAANAICAGGIYCFPLISPALSLHMKLDQLQLTTIALAGMIGQYPVAAFVGKVIDHYGPWLCSLVASVLFSAGFGLFSWETSDAPSGVAEPSLASFRRLVLFFGMAGLGTVFSYFSLVFAATKTFPEYIGIASGTSMALFGLSPLFLSAIASGLFTDADGVLYMTRFFAFMAVLTGVVHLFGALTLPGPTPNSKTAPATSNPQELLDEDAEDSDEVDPLLPPTNKPQTAVNVVSVQEPQHGTTADLLKDAHFWLLAVIVALIVGAAEMVISNMGSIVSSISPPSSASRHISTQVQLLSISNTASRLFMGPLADFVSPVASYLPNGVWSFPRRHHVSRVVFFIIASIVLAATFTWLIVGIRSPASMWTLSIGTGSVYGTIFTLLPSIMASIWGLPNLGRNFGIISYAAFIGTPIFSYLYAFVVARHTTPGGRACEGVQCWKLTFGLSVGTTLIATCLTILLWRRWRSRV</sequence>
<feature type="transmembrane region" description="Helical" evidence="6">
    <location>
        <begin position="356"/>
        <end position="377"/>
    </location>
</feature>
<dbReference type="PANTHER" id="PTHR21576:SF158">
    <property type="entry name" value="RIBOSOMAL RNA-PROCESSING PROTEIN 12-LIKE CONSERVED DOMAIN-CONTAINING PROTEIN"/>
    <property type="match status" value="1"/>
</dbReference>
<feature type="transmembrane region" description="Helical" evidence="6">
    <location>
        <begin position="459"/>
        <end position="479"/>
    </location>
</feature>
<accession>A0A8E2DSI9</accession>
<dbReference type="EMBL" id="KV722339">
    <property type="protein sequence ID" value="OCH95034.1"/>
    <property type="molecule type" value="Genomic_DNA"/>
</dbReference>
<evidence type="ECO:0000256" key="1">
    <source>
        <dbReference type="ARBA" id="ARBA00004141"/>
    </source>
</evidence>
<dbReference type="SUPFAM" id="SSF103473">
    <property type="entry name" value="MFS general substrate transporter"/>
    <property type="match status" value="1"/>
</dbReference>
<protein>
    <submittedName>
        <fullName evidence="7">MFS general substrate transporter</fullName>
    </submittedName>
</protein>
<dbReference type="Pfam" id="PF07690">
    <property type="entry name" value="MFS_1"/>
    <property type="match status" value="1"/>
</dbReference>
<feature type="transmembrane region" description="Helical" evidence="6">
    <location>
        <begin position="117"/>
        <end position="140"/>
    </location>
</feature>
<dbReference type="Proteomes" id="UP000250043">
    <property type="component" value="Unassembled WGS sequence"/>
</dbReference>
<keyword evidence="2 6" id="KW-0812">Transmembrane</keyword>
<evidence type="ECO:0000313" key="7">
    <source>
        <dbReference type="EMBL" id="OCH95034.1"/>
    </source>
</evidence>
<evidence type="ECO:0000256" key="4">
    <source>
        <dbReference type="ARBA" id="ARBA00023136"/>
    </source>
</evidence>
<evidence type="ECO:0000256" key="2">
    <source>
        <dbReference type="ARBA" id="ARBA00022692"/>
    </source>
</evidence>
<feature type="transmembrane region" description="Helical" evidence="6">
    <location>
        <begin position="185"/>
        <end position="204"/>
    </location>
</feature>
<dbReference type="InterPro" id="IPR036259">
    <property type="entry name" value="MFS_trans_sf"/>
</dbReference>
<keyword evidence="3 6" id="KW-1133">Transmembrane helix</keyword>
<evidence type="ECO:0000256" key="3">
    <source>
        <dbReference type="ARBA" id="ARBA00022989"/>
    </source>
</evidence>
<feature type="compositionally biased region" description="Acidic residues" evidence="5">
    <location>
        <begin position="223"/>
        <end position="235"/>
    </location>
</feature>
<name>A0A8E2DSI9_9APHY</name>
<feature type="compositionally biased region" description="Polar residues" evidence="5">
    <location>
        <begin position="209"/>
        <end position="221"/>
    </location>
</feature>
<feature type="transmembrane region" description="Helical" evidence="6">
    <location>
        <begin position="75"/>
        <end position="97"/>
    </location>
</feature>
<dbReference type="GO" id="GO:0000329">
    <property type="term" value="C:fungal-type vacuole membrane"/>
    <property type="evidence" value="ECO:0007669"/>
    <property type="project" value="TreeGrafter"/>
</dbReference>
<feature type="transmembrane region" description="Helical" evidence="6">
    <location>
        <begin position="268"/>
        <end position="288"/>
    </location>
</feature>
<dbReference type="AlphaFoldDB" id="A0A8E2DSI9"/>
<feature type="transmembrane region" description="Helical" evidence="6">
    <location>
        <begin position="48"/>
        <end position="69"/>
    </location>
</feature>
<evidence type="ECO:0000256" key="5">
    <source>
        <dbReference type="SAM" id="MobiDB-lite"/>
    </source>
</evidence>
<comment type="subcellular location">
    <subcellularLocation>
        <location evidence="1">Membrane</location>
        <topology evidence="1">Multi-pass membrane protein</topology>
    </subcellularLocation>
</comment>
<feature type="transmembrane region" description="Helical" evidence="6">
    <location>
        <begin position="420"/>
        <end position="439"/>
    </location>
</feature>
<evidence type="ECO:0000313" key="8">
    <source>
        <dbReference type="Proteomes" id="UP000250043"/>
    </source>
</evidence>